<dbReference type="Proteomes" id="UP000688137">
    <property type="component" value="Unassembled WGS sequence"/>
</dbReference>
<keyword evidence="2" id="KW-1185">Reference proteome</keyword>
<dbReference type="AlphaFoldDB" id="A0A8S1NTC1"/>
<evidence type="ECO:0000313" key="2">
    <source>
        <dbReference type="Proteomes" id="UP000688137"/>
    </source>
</evidence>
<gene>
    <name evidence="1" type="ORF">PPRIM_AZ9-3.1.T0920175</name>
</gene>
<proteinExistence type="predicted"/>
<accession>A0A8S1NTC1</accession>
<dbReference type="OMA" id="IIKEMQM"/>
<protein>
    <submittedName>
        <fullName evidence="1">Uncharacterized protein</fullName>
    </submittedName>
</protein>
<comment type="caution">
    <text evidence="1">The sequence shown here is derived from an EMBL/GenBank/DDBJ whole genome shotgun (WGS) entry which is preliminary data.</text>
</comment>
<reference evidence="1" key="1">
    <citation type="submission" date="2021-01" db="EMBL/GenBank/DDBJ databases">
        <authorList>
            <consortium name="Genoscope - CEA"/>
            <person name="William W."/>
        </authorList>
    </citation>
    <scope>NUCLEOTIDE SEQUENCE</scope>
</reference>
<name>A0A8S1NTC1_PARPR</name>
<evidence type="ECO:0000313" key="1">
    <source>
        <dbReference type="EMBL" id="CAD8093206.1"/>
    </source>
</evidence>
<organism evidence="1 2">
    <name type="scientific">Paramecium primaurelia</name>
    <dbReference type="NCBI Taxonomy" id="5886"/>
    <lineage>
        <taxon>Eukaryota</taxon>
        <taxon>Sar</taxon>
        <taxon>Alveolata</taxon>
        <taxon>Ciliophora</taxon>
        <taxon>Intramacronucleata</taxon>
        <taxon>Oligohymenophorea</taxon>
        <taxon>Peniculida</taxon>
        <taxon>Parameciidae</taxon>
        <taxon>Paramecium</taxon>
    </lineage>
</organism>
<dbReference type="EMBL" id="CAJJDM010000095">
    <property type="protein sequence ID" value="CAD8093206.1"/>
    <property type="molecule type" value="Genomic_DNA"/>
</dbReference>
<sequence>MNKQIRDKENKPFIDNARFKRIGTTDRTASPINQILSKMRKQQSPLLSARTPKECQSRISNDCEQQLQFDVVLEMEERKRKIRKFKQCLTENIEKLKELETITQQLLCFEDCINQILKNIKHIKSEITEQIKSQQINQKINIHQIKESIKQMSEDIQLNEVNIIKEMQMKPFNNIMCHYMNKCETHLDKIENMITTSKQQLEFKEMCKQIEQKLLTLRNQSPHFKEV</sequence>